<dbReference type="InterPro" id="IPR019775">
    <property type="entry name" value="WD40_repeat_CS"/>
</dbReference>
<dbReference type="AlphaFoldDB" id="G0QPJ8"/>
<evidence type="ECO:0000313" key="4">
    <source>
        <dbReference type="EMBL" id="EGR32849.1"/>
    </source>
</evidence>
<feature type="repeat" description="WD" evidence="3">
    <location>
        <begin position="128"/>
        <end position="168"/>
    </location>
</feature>
<sequence length="385" mass="43045">MHKNNQVPNQNLLQQWIDGPISDQPLEPGHGRGIFCLDIQGDWLVTGSADHGLREYNMFPQKKKKNQIFQYIKKSSTNSYRRELYAKKYGHTEWVTSVKYLTDGRIISAGMDSQLCLWDRGAVKCDHIKGHEGSVTKVLIDENNICVSSSYDCTLYIWDLNTKQNAIRLFGPHKDAVLDFAWNNSLIVSGDKTGTIAFWDINTGTAIKSSKIHKGAVSQILLYSDGSNHNYIVSAGLNDGAISFQDMRTNKVVNNTQIHHGAINALEQNLSGQIVTGSADKSIKITDIQSGFKQLSTMKATDMVYCLQTIYNLTLAGCGDGNILCFENDHGKSLYGFGAMSKGVVRSMKINDKSTKYFFFFIIQQQFKRLVAIGDDFSPFVISYV</sequence>
<keyword evidence="5" id="KW-1185">Reference proteome</keyword>
<keyword evidence="1 3" id="KW-0853">WD repeat</keyword>
<dbReference type="EC" id="2.4.1.37" evidence="4"/>
<protein>
    <submittedName>
        <fullName evidence="4">WD40 repeat protein</fullName>
        <ecNumber evidence="4">2.4.1.37</ecNumber>
    </submittedName>
</protein>
<dbReference type="eggNOG" id="KOG0281">
    <property type="taxonomic scope" value="Eukaryota"/>
</dbReference>
<dbReference type="OMA" id="RPHEAGC"/>
<dbReference type="InterPro" id="IPR001680">
    <property type="entry name" value="WD40_rpt"/>
</dbReference>
<feature type="repeat" description="WD" evidence="3">
    <location>
        <begin position="170"/>
        <end position="209"/>
    </location>
</feature>
<dbReference type="SMART" id="SM00320">
    <property type="entry name" value="WD40"/>
    <property type="match status" value="7"/>
</dbReference>
<dbReference type="InParanoid" id="G0QPJ8"/>
<feature type="repeat" description="WD" evidence="3">
    <location>
        <begin position="88"/>
        <end position="119"/>
    </location>
</feature>
<evidence type="ECO:0000256" key="3">
    <source>
        <dbReference type="PROSITE-ProRule" id="PRU00221"/>
    </source>
</evidence>
<evidence type="ECO:0000256" key="1">
    <source>
        <dbReference type="ARBA" id="ARBA00022574"/>
    </source>
</evidence>
<keyword evidence="4" id="KW-0808">Transferase</keyword>
<keyword evidence="4" id="KW-0328">Glycosyltransferase</keyword>
<dbReference type="PROSITE" id="PS50294">
    <property type="entry name" value="WD_REPEATS_REGION"/>
    <property type="match status" value="1"/>
</dbReference>
<dbReference type="InterPro" id="IPR015943">
    <property type="entry name" value="WD40/YVTN_repeat-like_dom_sf"/>
</dbReference>
<dbReference type="PANTHER" id="PTHR19848">
    <property type="entry name" value="WD40 REPEAT PROTEIN"/>
    <property type="match status" value="1"/>
</dbReference>
<dbReference type="Gene3D" id="2.130.10.10">
    <property type="entry name" value="YVTN repeat-like/Quinoprotein amine dehydrogenase"/>
    <property type="match status" value="2"/>
</dbReference>
<name>G0QPJ8_ICHMU</name>
<dbReference type="GO" id="GO:0004381">
    <property type="term" value="F:fucosylgalactoside 3-alpha-galactosyltransferase activity"/>
    <property type="evidence" value="ECO:0007669"/>
    <property type="project" value="UniProtKB-EC"/>
</dbReference>
<dbReference type="PROSITE" id="PS00678">
    <property type="entry name" value="WD_REPEATS_1"/>
    <property type="match status" value="1"/>
</dbReference>
<keyword evidence="2" id="KW-0677">Repeat</keyword>
<dbReference type="Pfam" id="PF00400">
    <property type="entry name" value="WD40"/>
    <property type="match status" value="5"/>
</dbReference>
<dbReference type="OrthoDB" id="496at2759"/>
<dbReference type="STRING" id="857967.G0QPJ8"/>
<reference evidence="4 5" key="1">
    <citation type="submission" date="2011-07" db="EMBL/GenBank/DDBJ databases">
        <authorList>
            <person name="Coyne R."/>
            <person name="Brami D."/>
            <person name="Johnson J."/>
            <person name="Hostetler J."/>
            <person name="Hannick L."/>
            <person name="Clark T."/>
            <person name="Cassidy-Hanley D."/>
            <person name="Inman J."/>
        </authorList>
    </citation>
    <scope>NUCLEOTIDE SEQUENCE [LARGE SCALE GENOMIC DNA]</scope>
    <source>
        <strain evidence="4 5">G5</strain>
    </source>
</reference>
<dbReference type="InterPro" id="IPR036322">
    <property type="entry name" value="WD40_repeat_dom_sf"/>
</dbReference>
<evidence type="ECO:0000256" key="2">
    <source>
        <dbReference type="ARBA" id="ARBA00022737"/>
    </source>
</evidence>
<proteinExistence type="predicted"/>
<dbReference type="PANTHER" id="PTHR19848:SF7">
    <property type="entry name" value="F-BOX AND WD-40 DOMAIN PROTEIN 7"/>
    <property type="match status" value="1"/>
</dbReference>
<dbReference type="GeneID" id="14909025"/>
<dbReference type="PROSITE" id="PS50082">
    <property type="entry name" value="WD_REPEATS_2"/>
    <property type="match status" value="3"/>
</dbReference>
<dbReference type="EMBL" id="GL983563">
    <property type="protein sequence ID" value="EGR32849.1"/>
    <property type="molecule type" value="Genomic_DNA"/>
</dbReference>
<dbReference type="Proteomes" id="UP000008983">
    <property type="component" value="Unassembled WGS sequence"/>
</dbReference>
<evidence type="ECO:0000313" key="5">
    <source>
        <dbReference type="Proteomes" id="UP000008983"/>
    </source>
</evidence>
<dbReference type="SUPFAM" id="SSF50978">
    <property type="entry name" value="WD40 repeat-like"/>
    <property type="match status" value="1"/>
</dbReference>
<organism evidence="4 5">
    <name type="scientific">Ichthyophthirius multifiliis</name>
    <name type="common">White spot disease agent</name>
    <name type="synonym">Ich</name>
    <dbReference type="NCBI Taxonomy" id="5932"/>
    <lineage>
        <taxon>Eukaryota</taxon>
        <taxon>Sar</taxon>
        <taxon>Alveolata</taxon>
        <taxon>Ciliophora</taxon>
        <taxon>Intramacronucleata</taxon>
        <taxon>Oligohymenophorea</taxon>
        <taxon>Hymenostomatida</taxon>
        <taxon>Ophryoglenina</taxon>
        <taxon>Ichthyophthirius</taxon>
    </lineage>
</organism>
<dbReference type="RefSeq" id="XP_004036835.1">
    <property type="nucleotide sequence ID" value="XM_004036787.1"/>
</dbReference>
<accession>G0QPJ8</accession>
<gene>
    <name evidence="4" type="ORF">IMG5_068720</name>
</gene>